<evidence type="ECO:0000313" key="2">
    <source>
        <dbReference type="EMBL" id="SFJ78456.1"/>
    </source>
</evidence>
<proteinExistence type="predicted"/>
<name>A0A1I3U9C1_9BURK</name>
<evidence type="ECO:0000313" key="3">
    <source>
        <dbReference type="Proteomes" id="UP000199548"/>
    </source>
</evidence>
<protein>
    <submittedName>
        <fullName evidence="2">Uncharacterized protein</fullName>
    </submittedName>
</protein>
<organism evidence="2 3">
    <name type="scientific">Paraburkholderia megapolitana</name>
    <dbReference type="NCBI Taxonomy" id="420953"/>
    <lineage>
        <taxon>Bacteria</taxon>
        <taxon>Pseudomonadati</taxon>
        <taxon>Pseudomonadota</taxon>
        <taxon>Betaproteobacteria</taxon>
        <taxon>Burkholderiales</taxon>
        <taxon>Burkholderiaceae</taxon>
        <taxon>Paraburkholderia</taxon>
    </lineage>
</organism>
<keyword evidence="1" id="KW-1133">Transmembrane helix</keyword>
<keyword evidence="1" id="KW-0472">Membrane</keyword>
<evidence type="ECO:0000256" key="1">
    <source>
        <dbReference type="SAM" id="Phobius"/>
    </source>
</evidence>
<keyword evidence="3" id="KW-1185">Reference proteome</keyword>
<dbReference type="STRING" id="420953.SAMN05192543_11112"/>
<accession>A0A1I3U9C1</accession>
<dbReference type="AlphaFoldDB" id="A0A1I3U9C1"/>
<dbReference type="RefSeq" id="WP_091018736.1">
    <property type="nucleotide sequence ID" value="NZ_CP041745.1"/>
</dbReference>
<keyword evidence="1" id="KW-0812">Transmembrane</keyword>
<dbReference type="Proteomes" id="UP000199548">
    <property type="component" value="Unassembled WGS sequence"/>
</dbReference>
<gene>
    <name evidence="2" type="ORF">SAMN05192543_11112</name>
</gene>
<sequence>MEMGGPMVDQRSEQRNAQHNTDLAVQIARFGEQLRNVAASVEDIKTSVKPVAALDRAIAEMSIHNQNARKDIELLWARMDEGKKGRDALAEAIDGVDGRVAAMRNTAKGAMWVLGIVLGVVQTLMVGSIVWVFTHINEGDILNRVQQQRIEVLEQVINKGAKQ</sequence>
<feature type="transmembrane region" description="Helical" evidence="1">
    <location>
        <begin position="109"/>
        <end position="133"/>
    </location>
</feature>
<dbReference type="OrthoDB" id="9094337at2"/>
<reference evidence="2 3" key="1">
    <citation type="submission" date="2016-10" db="EMBL/GenBank/DDBJ databases">
        <authorList>
            <person name="de Groot N.N."/>
        </authorList>
    </citation>
    <scope>NUCLEOTIDE SEQUENCE [LARGE SCALE GENOMIC DNA]</scope>
    <source>
        <strain evidence="2 3">LMG 23650</strain>
    </source>
</reference>
<dbReference type="EMBL" id="FOQU01000011">
    <property type="protein sequence ID" value="SFJ78456.1"/>
    <property type="molecule type" value="Genomic_DNA"/>
</dbReference>